<reference evidence="1 2" key="1">
    <citation type="submission" date="2016-10" db="EMBL/GenBank/DDBJ databases">
        <authorList>
            <person name="Varghese N."/>
            <person name="Submissions S."/>
        </authorList>
    </citation>
    <scope>NUCLEOTIDE SEQUENCE [LARGE SCALE GENOMIC DNA]</scope>
    <source>
        <strain evidence="1 2">BS2776</strain>
    </source>
</reference>
<dbReference type="EMBL" id="LT629706">
    <property type="protein sequence ID" value="SDO70055.1"/>
    <property type="molecule type" value="Genomic_DNA"/>
</dbReference>
<sequence>MILGNDHIATPTVYMGADGIQSPLFYDTKFGAPLCVESAHANAYGLALVILLQALSWVDLMPIDWTVPLSTTFVDNLFDRKT</sequence>
<accession>A0ABY0S1C5</accession>
<name>A0ABY0S1C5_9PSED</name>
<protein>
    <submittedName>
        <fullName evidence="1">Uncharacterized protein</fullName>
    </submittedName>
</protein>
<evidence type="ECO:0000313" key="2">
    <source>
        <dbReference type="Proteomes" id="UP000181903"/>
    </source>
</evidence>
<evidence type="ECO:0000313" key="1">
    <source>
        <dbReference type="EMBL" id="SDO70055.1"/>
    </source>
</evidence>
<gene>
    <name evidence="1" type="ORF">SAMN04490208_4637</name>
</gene>
<proteinExistence type="predicted"/>
<keyword evidence="2" id="KW-1185">Reference proteome</keyword>
<dbReference type="Proteomes" id="UP000181903">
    <property type="component" value="Chromosome I"/>
</dbReference>
<organism evidence="1 2">
    <name type="scientific">Pseudomonas poae</name>
    <dbReference type="NCBI Taxonomy" id="200451"/>
    <lineage>
        <taxon>Bacteria</taxon>
        <taxon>Pseudomonadati</taxon>
        <taxon>Pseudomonadota</taxon>
        <taxon>Gammaproteobacteria</taxon>
        <taxon>Pseudomonadales</taxon>
        <taxon>Pseudomonadaceae</taxon>
        <taxon>Pseudomonas</taxon>
    </lineage>
</organism>